<accession>A0A2S0PDV7</accession>
<evidence type="ECO:0000313" key="2">
    <source>
        <dbReference type="Proteomes" id="UP000244173"/>
    </source>
</evidence>
<reference evidence="1 2" key="1">
    <citation type="submission" date="2018-04" db="EMBL/GenBank/DDBJ databases">
        <title>Denitrifier Microvirgula.</title>
        <authorList>
            <person name="Anderson E."/>
            <person name="Jang J."/>
            <person name="Ishii S."/>
        </authorList>
    </citation>
    <scope>NUCLEOTIDE SEQUENCE [LARGE SCALE GENOMIC DNA]</scope>
    <source>
        <strain evidence="1 2">BE2.4</strain>
    </source>
</reference>
<evidence type="ECO:0000313" key="1">
    <source>
        <dbReference type="EMBL" id="AVY95535.1"/>
    </source>
</evidence>
<sequence>MGGLGDLAQRAVVSYVQGMGAAQIKELAAQVGDGPQADAARAVLHGLLACGSAAASGGNCGSAALGVAGGVGVNAVLNTLLKDSSTLSAEEKLARENLVGSIVAGIAAETGGDTVSSRNALQIEMENNEWGGLVFKQREYENYSRKHCAGLSQQVCNRKFGEELTANPGARVVLAGLGVLQGGAAVASARTLMALCLSSPVECSELGIAAAEVVGGAGAISGPRGVMGGAAKAAEKNVTGKSIKGSVTVEVPIASALPKDFGESVLGHNTQIGVLNRKAGTISGAHNNDSFLESIEMVGAKISNKITDSRFPGLIDYKYQLPRINNVSELIDGYKTIATKTTCNPKILPDGKVANMSSRAAVSAESAFAANPALREVSIKVDGYYFQVTRNIKTGKITNSFITMPPRIKQ</sequence>
<gene>
    <name evidence="1" type="ORF">DAI18_16885</name>
</gene>
<keyword evidence="2" id="KW-1185">Reference proteome</keyword>
<proteinExistence type="predicted"/>
<name>A0A2S0PDV7_9NEIS</name>
<dbReference type="AlphaFoldDB" id="A0A2S0PDV7"/>
<dbReference type="CDD" id="cd20686">
    <property type="entry name" value="CdiA-CT_Ec-like"/>
    <property type="match status" value="1"/>
</dbReference>
<dbReference type="EMBL" id="CP028519">
    <property type="protein sequence ID" value="AVY95535.1"/>
    <property type="molecule type" value="Genomic_DNA"/>
</dbReference>
<organism evidence="1 2">
    <name type="scientific">Microvirgula aerodenitrificans</name>
    <dbReference type="NCBI Taxonomy" id="57480"/>
    <lineage>
        <taxon>Bacteria</taxon>
        <taxon>Pseudomonadati</taxon>
        <taxon>Pseudomonadota</taxon>
        <taxon>Betaproteobacteria</taxon>
        <taxon>Neisseriales</taxon>
        <taxon>Aquaspirillaceae</taxon>
        <taxon>Microvirgula</taxon>
    </lineage>
</organism>
<dbReference type="KEGG" id="maer:DAI18_16885"/>
<protein>
    <submittedName>
        <fullName evidence="1">Uncharacterized protein</fullName>
    </submittedName>
</protein>
<dbReference type="Proteomes" id="UP000244173">
    <property type="component" value="Chromosome"/>
</dbReference>